<dbReference type="AlphaFoldDB" id="A0AAW2FCN2"/>
<sequence>MAAEIAEMPEASAVANNNISLQVSLPEMLDLALGAPEIGAVNFNILHNFLHILLNKINLQDTKIEYRGEKADRIKKMVTSLKSRPSVQLDEYNITDAAGEVSHQTPRDDSSEINILTDVMQLLEEGILKATKDPESQEIDLEKEPEGEVIASVVNDFCPKPLAFEELEQSVKQLQQRHQALEDLFTSPEIIERIKDKIEDPTSDVWQFINKRLDANEQGIDKLTAMIQDIVKGDAGVVDTSLISTRLDELENKVTKLEEWFINQQAIIGNLTENIITRTSDVDTVTVEGQEEVKAEVAAAETVEINEENVNETFEEPTDKTREITSEEPAPSAFPPIYLNKIAAAEIRPNATLEDDVDDTEQELQDSEKIVKANDIANLKNVEAAHDKALNDVTERVNTLEIEVGYLIEKVDNIQETDKTDPESINKFVVKVEEMKTDMEKIGQVMDKLVDDKDKQETDINTLLEQVEFLKTVKVDKDDLEGALADKADAQTVNRKVSHDQFVAACDDLARGLEETINKLTSQESIWQQALDEVQNEIATKLNRDELLSLKEFVNDKLKSLQEKLKLIIEARREIEAAGTKKMLRGVQCISCDKDVVMKTEATNRFRGQALPCTISLKPYLTYELDKVRKQQRILPHTKNMIQLEAIMQEMTKKVKKEILAKIPKDFYNRCCGESETNTTSQQKVVKDSQMYRGRITDKKNCEPCCWENQISEEIVPSECTSTAPRDSLSSRRNSINNRKKAKLQIQPTENVGTEKEIGILRTFRY</sequence>
<protein>
    <recommendedName>
        <fullName evidence="3">DUF4795 domain-containing protein</fullName>
    </recommendedName>
</protein>
<evidence type="ECO:0000313" key="4">
    <source>
        <dbReference type="EMBL" id="KAL0111967.1"/>
    </source>
</evidence>
<evidence type="ECO:0000256" key="2">
    <source>
        <dbReference type="SAM" id="MobiDB-lite"/>
    </source>
</evidence>
<dbReference type="Proteomes" id="UP001430953">
    <property type="component" value="Unassembled WGS sequence"/>
</dbReference>
<name>A0AAW2FCN2_9HYME</name>
<keyword evidence="1" id="KW-0175">Coiled coil</keyword>
<accession>A0AAW2FCN2</accession>
<reference evidence="4 5" key="1">
    <citation type="submission" date="2023-03" db="EMBL/GenBank/DDBJ databases">
        <title>High recombination rates correlate with genetic variation in Cardiocondyla obscurior ants.</title>
        <authorList>
            <person name="Errbii M."/>
        </authorList>
    </citation>
    <scope>NUCLEOTIDE SEQUENCE [LARGE SCALE GENOMIC DNA]</scope>
    <source>
        <strain evidence="4">Alpha-2009</strain>
        <tissue evidence="4">Whole body</tissue>
    </source>
</reference>
<dbReference type="EMBL" id="JADYXP020000013">
    <property type="protein sequence ID" value="KAL0111967.1"/>
    <property type="molecule type" value="Genomic_DNA"/>
</dbReference>
<keyword evidence="5" id="KW-1185">Reference proteome</keyword>
<dbReference type="InterPro" id="IPR032013">
    <property type="entry name" value="DUF4795"/>
</dbReference>
<evidence type="ECO:0000259" key="3">
    <source>
        <dbReference type="Pfam" id="PF16043"/>
    </source>
</evidence>
<dbReference type="Pfam" id="PF16043">
    <property type="entry name" value="DUF4795"/>
    <property type="match status" value="1"/>
</dbReference>
<feature type="region of interest" description="Disordered" evidence="2">
    <location>
        <begin position="718"/>
        <end position="742"/>
    </location>
</feature>
<proteinExistence type="predicted"/>
<dbReference type="PANTHER" id="PTHR47080:SF1">
    <property type="entry name" value="CHROMOSOME 16 OPEN READING FRAME 96"/>
    <property type="match status" value="1"/>
</dbReference>
<feature type="region of interest" description="Disordered" evidence="2">
    <location>
        <begin position="311"/>
        <end position="333"/>
    </location>
</feature>
<feature type="domain" description="DUF4795" evidence="3">
    <location>
        <begin position="419"/>
        <end position="620"/>
    </location>
</feature>
<gene>
    <name evidence="4" type="ORF">PUN28_013296</name>
</gene>
<evidence type="ECO:0000256" key="1">
    <source>
        <dbReference type="SAM" id="Coils"/>
    </source>
</evidence>
<comment type="caution">
    <text evidence="4">The sequence shown here is derived from an EMBL/GenBank/DDBJ whole genome shotgun (WGS) entry which is preliminary data.</text>
</comment>
<organism evidence="4 5">
    <name type="scientific">Cardiocondyla obscurior</name>
    <dbReference type="NCBI Taxonomy" id="286306"/>
    <lineage>
        <taxon>Eukaryota</taxon>
        <taxon>Metazoa</taxon>
        <taxon>Ecdysozoa</taxon>
        <taxon>Arthropoda</taxon>
        <taxon>Hexapoda</taxon>
        <taxon>Insecta</taxon>
        <taxon>Pterygota</taxon>
        <taxon>Neoptera</taxon>
        <taxon>Endopterygota</taxon>
        <taxon>Hymenoptera</taxon>
        <taxon>Apocrita</taxon>
        <taxon>Aculeata</taxon>
        <taxon>Formicoidea</taxon>
        <taxon>Formicidae</taxon>
        <taxon>Myrmicinae</taxon>
        <taxon>Cardiocondyla</taxon>
    </lineage>
</organism>
<dbReference type="PANTHER" id="PTHR47080">
    <property type="entry name" value="CHROMOSOME 16 OPEN READING FRAME 96"/>
    <property type="match status" value="1"/>
</dbReference>
<feature type="coiled-coil region" evidence="1">
    <location>
        <begin position="517"/>
        <end position="578"/>
    </location>
</feature>
<evidence type="ECO:0000313" key="5">
    <source>
        <dbReference type="Proteomes" id="UP001430953"/>
    </source>
</evidence>